<dbReference type="Proteomes" id="UP000636709">
    <property type="component" value="Unassembled WGS sequence"/>
</dbReference>
<dbReference type="AlphaFoldDB" id="A0A835ETN1"/>
<evidence type="ECO:0000313" key="3">
    <source>
        <dbReference type="Proteomes" id="UP000636709"/>
    </source>
</evidence>
<name>A0A835ETN1_9POAL</name>
<dbReference type="EMBL" id="JACEFO010001734">
    <property type="protein sequence ID" value="KAF8715082.1"/>
    <property type="molecule type" value="Genomic_DNA"/>
</dbReference>
<dbReference type="PANTHER" id="PTHR33065">
    <property type="entry name" value="OS07G0486400 PROTEIN"/>
    <property type="match status" value="1"/>
</dbReference>
<proteinExistence type="predicted"/>
<dbReference type="InterPro" id="IPR046533">
    <property type="entry name" value="DUF6598"/>
</dbReference>
<dbReference type="OrthoDB" id="648858at2759"/>
<keyword evidence="3" id="KW-1185">Reference proteome</keyword>
<reference evidence="2" key="1">
    <citation type="submission" date="2020-07" db="EMBL/GenBank/DDBJ databases">
        <title>Genome sequence and genetic diversity analysis of an under-domesticated orphan crop, white fonio (Digitaria exilis).</title>
        <authorList>
            <person name="Bennetzen J.L."/>
            <person name="Chen S."/>
            <person name="Ma X."/>
            <person name="Wang X."/>
            <person name="Yssel A.E.J."/>
            <person name="Chaluvadi S.R."/>
            <person name="Johnson M."/>
            <person name="Gangashetty P."/>
            <person name="Hamidou F."/>
            <person name="Sanogo M.D."/>
            <person name="Zwaenepoel A."/>
            <person name="Wallace J."/>
            <person name="Van De Peer Y."/>
            <person name="Van Deynze A."/>
        </authorList>
    </citation>
    <scope>NUCLEOTIDE SEQUENCE</scope>
    <source>
        <tissue evidence="2">Leaves</tissue>
    </source>
</reference>
<evidence type="ECO:0000259" key="1">
    <source>
        <dbReference type="Pfam" id="PF20241"/>
    </source>
</evidence>
<feature type="domain" description="DUF6598" evidence="1">
    <location>
        <begin position="90"/>
        <end position="317"/>
    </location>
</feature>
<organism evidence="2 3">
    <name type="scientific">Digitaria exilis</name>
    <dbReference type="NCBI Taxonomy" id="1010633"/>
    <lineage>
        <taxon>Eukaryota</taxon>
        <taxon>Viridiplantae</taxon>
        <taxon>Streptophyta</taxon>
        <taxon>Embryophyta</taxon>
        <taxon>Tracheophyta</taxon>
        <taxon>Spermatophyta</taxon>
        <taxon>Magnoliopsida</taxon>
        <taxon>Liliopsida</taxon>
        <taxon>Poales</taxon>
        <taxon>Poaceae</taxon>
        <taxon>PACMAD clade</taxon>
        <taxon>Panicoideae</taxon>
        <taxon>Panicodae</taxon>
        <taxon>Paniceae</taxon>
        <taxon>Anthephorinae</taxon>
        <taxon>Digitaria</taxon>
    </lineage>
</organism>
<dbReference type="PANTHER" id="PTHR33065:SF95">
    <property type="entry name" value="OS07G0646300 PROTEIN"/>
    <property type="match status" value="1"/>
</dbReference>
<evidence type="ECO:0000313" key="2">
    <source>
        <dbReference type="EMBL" id="KAF8715082.1"/>
    </source>
</evidence>
<sequence length="326" mass="36110">MSTAECHKGELVVSDKEELSDDGECTIDYILPDSRHRDGSIYRNIMDSFWKKEYRIAERKETLLEAMALSDPPSCIIHEGTCLQHVPCSMLQIFSLELAKISVNGGLVELYGYIAVRDDLDPLLNYVVNVSRDEPIIVQQGSLINMSGPKRGIDMMDYALIEFDMRIKAGKQEEDDLQLIDGASMIGPAGLWNNPSTIHISGDSGAIDLTFSRLEAAVEATVEVHISEVQSTLTMSLGCLTSGLNKEILLFDGAIAESCYLKKFVVAVILDFSIDLKFKLGSLFSNSDQRCCCFESKNHGHDTQEIKADFALISVKVTWSTLPRAI</sequence>
<dbReference type="Pfam" id="PF20241">
    <property type="entry name" value="DUF6598"/>
    <property type="match status" value="1"/>
</dbReference>
<accession>A0A835ETN1</accession>
<comment type="caution">
    <text evidence="2">The sequence shown here is derived from an EMBL/GenBank/DDBJ whole genome shotgun (WGS) entry which is preliminary data.</text>
</comment>
<protein>
    <recommendedName>
        <fullName evidence="1">DUF6598 domain-containing protein</fullName>
    </recommendedName>
</protein>
<gene>
    <name evidence="2" type="ORF">HU200_027634</name>
</gene>